<comment type="caution">
    <text evidence="2">The sequence shown here is derived from an EMBL/GenBank/DDBJ whole genome shotgun (WGS) entry which is preliminary data.</text>
</comment>
<dbReference type="Proteomes" id="UP001147700">
    <property type="component" value="Unassembled WGS sequence"/>
</dbReference>
<keyword evidence="1" id="KW-0472">Membrane</keyword>
<evidence type="ECO:0000313" key="2">
    <source>
        <dbReference type="EMBL" id="MDA0142269.1"/>
    </source>
</evidence>
<evidence type="ECO:0000256" key="1">
    <source>
        <dbReference type="SAM" id="Phobius"/>
    </source>
</evidence>
<evidence type="ECO:0000313" key="3">
    <source>
        <dbReference type="Proteomes" id="UP001147700"/>
    </source>
</evidence>
<keyword evidence="3" id="KW-1185">Reference proteome</keyword>
<accession>A0ABT4RUK9</accession>
<dbReference type="EMBL" id="JAPCID010000081">
    <property type="protein sequence ID" value="MDA0142269.1"/>
    <property type="molecule type" value="Genomic_DNA"/>
</dbReference>
<feature type="transmembrane region" description="Helical" evidence="1">
    <location>
        <begin position="310"/>
        <end position="343"/>
    </location>
</feature>
<protein>
    <recommendedName>
        <fullName evidence="4">FtsX-like permease family protein</fullName>
    </recommendedName>
</protein>
<feature type="transmembrane region" description="Helical" evidence="1">
    <location>
        <begin position="396"/>
        <end position="414"/>
    </location>
</feature>
<feature type="transmembrane region" description="Helical" evidence="1">
    <location>
        <begin position="434"/>
        <end position="457"/>
    </location>
</feature>
<keyword evidence="1" id="KW-1133">Transmembrane helix</keyword>
<reference evidence="2" key="1">
    <citation type="submission" date="2022-10" db="EMBL/GenBank/DDBJ databases">
        <title>The WGS of Solirubrobacter sp. CPCC 204708.</title>
        <authorList>
            <person name="Jiang Z."/>
        </authorList>
    </citation>
    <scope>NUCLEOTIDE SEQUENCE</scope>
    <source>
        <strain evidence="2">CPCC 204708</strain>
    </source>
</reference>
<feature type="transmembrane region" description="Helical" evidence="1">
    <location>
        <begin position="264"/>
        <end position="289"/>
    </location>
</feature>
<feature type="non-terminal residue" evidence="2">
    <location>
        <position position="840"/>
    </location>
</feature>
<dbReference type="RefSeq" id="WP_270006887.1">
    <property type="nucleotide sequence ID" value="NZ_JAPCID010000081.1"/>
</dbReference>
<organism evidence="2 3">
    <name type="scientific">Solirubrobacter deserti</name>
    <dbReference type="NCBI Taxonomy" id="2282478"/>
    <lineage>
        <taxon>Bacteria</taxon>
        <taxon>Bacillati</taxon>
        <taxon>Actinomycetota</taxon>
        <taxon>Thermoleophilia</taxon>
        <taxon>Solirubrobacterales</taxon>
        <taxon>Solirubrobacteraceae</taxon>
        <taxon>Solirubrobacter</taxon>
    </lineage>
</organism>
<evidence type="ECO:0008006" key="4">
    <source>
        <dbReference type="Google" id="ProtNLM"/>
    </source>
</evidence>
<name>A0ABT4RUK9_9ACTN</name>
<sequence length="840" mass="84696">MLAVLGLVVARCRRRAGALVAVAVGVACAAAVVLAAAPLTLVARDTAMARMLADAPAPERALRLTVGRAGEREGGAPVLAGLQAQVRGDFPGAGARAVRFSGRAVGRQSVVLAGVDGLSGFVRLSAGRLPARCDERVCEVVAVAGRAPSALRVQGARLQVVGRGRLDGVPLGPLPPPPGRPDAGATFLVAGAVEPLLALRALNGLPRTFAWTRVIDPADVHPWNAEAVLDGLTNVQDAFAGTVDGAQVTLPAAPIAAELARGEAAAAFALIVAGLAATILLAFAAFAAAERHDDVAAELRRLRAMAARRRHLAALVLGEAAVPALVGVLAGATIALGVTALAAVAASPGAGASLADVLREGFFTPASLVLALALFGAAVAVIGGVLAGAQSRGVRVVLEAVCVVVLGGLVWQAASRGSVDAAELAAGGTVDPVLILGPGAAALACGLLALRVVPAVLRALARAAERLPVAPYLALVALARQPARGAAAVAGVAVAAAAGTFALGHARTLEQGALDQAAYRTAADVRALAPVTGARPTADQTPVVRITAETLGRPLPVQLLGVGAEALPRLPGWREDFSAVPIGTLAERLEGDPNGLLVDGVELPADARAIELPLTLTGARAVIQLAVQRPDGTFTRYGVDELPPGRHTLTAPVGRAERGGKIVALEVALGPGGSGTSDLGEVIPGDLQARLTDGRRATLTDFFDWVPSSAGSFTGGTFSYSIAGVAGYLGIRPQQPAAREPIPVLATPALAARTRGNLVLRLPGGGQTRVKVVGTVRHVPTTRPGEAMVADVGRLFAALNTQYPGLASVSEHWRMGAAPPVGRELRLDELAAAAAADPLA</sequence>
<feature type="transmembrane region" description="Helical" evidence="1">
    <location>
        <begin position="363"/>
        <end position="389"/>
    </location>
</feature>
<proteinExistence type="predicted"/>
<gene>
    <name evidence="2" type="ORF">OJ962_32600</name>
</gene>
<keyword evidence="1" id="KW-0812">Transmembrane</keyword>